<dbReference type="Proteomes" id="UP000267096">
    <property type="component" value="Unassembled WGS sequence"/>
</dbReference>
<evidence type="ECO:0000313" key="1">
    <source>
        <dbReference type="EMBL" id="VDK47388.1"/>
    </source>
</evidence>
<sequence>MKQFHDNRRNISRDIGIFGTVSMRYMISSALNRHSILAGHVNGSNPVLTFDGRPDTATGGCGCVTYDGHADTKNEMYNQSEIEII</sequence>
<name>A0A0M3JXB6_ANISI</name>
<evidence type="ECO:0000313" key="2">
    <source>
        <dbReference type="Proteomes" id="UP000267096"/>
    </source>
</evidence>
<keyword evidence="2" id="KW-1185">Reference proteome</keyword>
<evidence type="ECO:0000313" key="3">
    <source>
        <dbReference type="WBParaSite" id="ASIM_0001298201-mRNA-1"/>
    </source>
</evidence>
<gene>
    <name evidence="1" type="ORF">ASIM_LOCUS12448</name>
</gene>
<dbReference type="EMBL" id="UYRR01031190">
    <property type="protein sequence ID" value="VDK47388.1"/>
    <property type="molecule type" value="Genomic_DNA"/>
</dbReference>
<protein>
    <submittedName>
        <fullName evidence="3">DUF3060 domain-containing protein</fullName>
    </submittedName>
</protein>
<reference evidence="3" key="1">
    <citation type="submission" date="2017-02" db="UniProtKB">
        <authorList>
            <consortium name="WormBaseParasite"/>
        </authorList>
    </citation>
    <scope>IDENTIFICATION</scope>
</reference>
<dbReference type="AlphaFoldDB" id="A0A0M3JXB6"/>
<dbReference type="WBParaSite" id="ASIM_0001298201-mRNA-1">
    <property type="protein sequence ID" value="ASIM_0001298201-mRNA-1"/>
    <property type="gene ID" value="ASIM_0001298201"/>
</dbReference>
<reference evidence="1 2" key="2">
    <citation type="submission" date="2018-11" db="EMBL/GenBank/DDBJ databases">
        <authorList>
            <consortium name="Pathogen Informatics"/>
        </authorList>
    </citation>
    <scope>NUCLEOTIDE SEQUENCE [LARGE SCALE GENOMIC DNA]</scope>
</reference>
<accession>A0A0M3JXB6</accession>
<organism evidence="3">
    <name type="scientific">Anisakis simplex</name>
    <name type="common">Herring worm</name>
    <dbReference type="NCBI Taxonomy" id="6269"/>
    <lineage>
        <taxon>Eukaryota</taxon>
        <taxon>Metazoa</taxon>
        <taxon>Ecdysozoa</taxon>
        <taxon>Nematoda</taxon>
        <taxon>Chromadorea</taxon>
        <taxon>Rhabditida</taxon>
        <taxon>Spirurina</taxon>
        <taxon>Ascaridomorpha</taxon>
        <taxon>Ascaridoidea</taxon>
        <taxon>Anisakidae</taxon>
        <taxon>Anisakis</taxon>
        <taxon>Anisakis simplex complex</taxon>
    </lineage>
</organism>
<proteinExistence type="predicted"/>